<dbReference type="InterPro" id="IPR023614">
    <property type="entry name" value="Porin_dom_sf"/>
</dbReference>
<gene>
    <name evidence="13" type="ORF">GCM10022279_10550</name>
</gene>
<evidence type="ECO:0000256" key="5">
    <source>
        <dbReference type="ARBA" id="ARBA00022692"/>
    </source>
</evidence>
<comment type="caution">
    <text evidence="13">The sequence shown here is derived from an EMBL/GenBank/DDBJ whole genome shotgun (WGS) entry which is preliminary data.</text>
</comment>
<comment type="subunit">
    <text evidence="2">Homotrimer.</text>
</comment>
<sequence>MHPFPPPLRRPLVAAAALLAASAAPAQSQVTLYGLASTAVRYTHNIDARHHHKSELVGSGIGGSRIGLRGQEDLGGGNKAVFTLEHGVAMDSGASANAATFWDRQAFVGLQGDWGQLSLGRQYNALNNVAWEFNPLDQTWGIFWSDPVYLGGDVFYQGYRIDNSVVYQQQIGPVKLQLDYGFGEQPGSARRGQTLGAGALYRDGALALGVAYDQQRSASGAGTERTYALAGSYAFGATTAYAGYLAHRESASHARQDIAYVGLGRQLTPALHLSGAWYHYRQNRNVTTQYQATPLLLGSGRANALAAVLDYALSKRTSLYLSLDAVRLHDGAVGRETEYWAGAAATGVHRSTRIGTMAGIRHSF</sequence>
<dbReference type="InterPro" id="IPR001702">
    <property type="entry name" value="Porin_Gram-ve"/>
</dbReference>
<dbReference type="InterPro" id="IPR050298">
    <property type="entry name" value="Gram-neg_bact_OMP"/>
</dbReference>
<evidence type="ECO:0000256" key="10">
    <source>
        <dbReference type="ARBA" id="ARBA00023237"/>
    </source>
</evidence>
<dbReference type="CDD" id="cd00342">
    <property type="entry name" value="gram_neg_porins"/>
    <property type="match status" value="1"/>
</dbReference>
<protein>
    <submittedName>
        <fullName evidence="13">Porin</fullName>
    </submittedName>
</protein>
<dbReference type="PANTHER" id="PTHR34501">
    <property type="entry name" value="PROTEIN YDDL-RELATED"/>
    <property type="match status" value="1"/>
</dbReference>
<keyword evidence="3" id="KW-0813">Transport</keyword>
<evidence type="ECO:0000313" key="13">
    <source>
        <dbReference type="EMBL" id="GAA3989314.1"/>
    </source>
</evidence>
<evidence type="ECO:0000256" key="4">
    <source>
        <dbReference type="ARBA" id="ARBA00022452"/>
    </source>
</evidence>
<comment type="subcellular location">
    <subcellularLocation>
        <location evidence="1">Cell outer membrane</location>
        <topology evidence="1">Multi-pass membrane protein</topology>
    </subcellularLocation>
</comment>
<keyword evidence="6 11" id="KW-0732">Signal</keyword>
<dbReference type="RefSeq" id="WP_103044902.1">
    <property type="nucleotide sequence ID" value="NZ_BAABBP010000007.1"/>
</dbReference>
<evidence type="ECO:0000256" key="3">
    <source>
        <dbReference type="ARBA" id="ARBA00022448"/>
    </source>
</evidence>
<keyword evidence="9" id="KW-0472">Membrane</keyword>
<keyword evidence="10" id="KW-0998">Cell outer membrane</keyword>
<organism evidence="13 14">
    <name type="scientific">Comamonas faecalis</name>
    <dbReference type="NCBI Taxonomy" id="1387849"/>
    <lineage>
        <taxon>Bacteria</taxon>
        <taxon>Pseudomonadati</taxon>
        <taxon>Pseudomonadota</taxon>
        <taxon>Betaproteobacteria</taxon>
        <taxon>Burkholderiales</taxon>
        <taxon>Comamonadaceae</taxon>
        <taxon>Comamonas</taxon>
    </lineage>
</organism>
<dbReference type="InterPro" id="IPR002299">
    <property type="entry name" value="Porin_Neis"/>
</dbReference>
<evidence type="ECO:0000259" key="12">
    <source>
        <dbReference type="Pfam" id="PF13609"/>
    </source>
</evidence>
<accession>A0ABP7QX06</accession>
<keyword evidence="5" id="KW-0812">Transmembrane</keyword>
<dbReference type="PRINTS" id="PR00184">
    <property type="entry name" value="NEISSPPORIN"/>
</dbReference>
<dbReference type="EMBL" id="BAABBP010000007">
    <property type="protein sequence ID" value="GAA3989314.1"/>
    <property type="molecule type" value="Genomic_DNA"/>
</dbReference>
<evidence type="ECO:0000256" key="7">
    <source>
        <dbReference type="ARBA" id="ARBA00023065"/>
    </source>
</evidence>
<evidence type="ECO:0000256" key="8">
    <source>
        <dbReference type="ARBA" id="ARBA00023114"/>
    </source>
</evidence>
<feature type="domain" description="Porin" evidence="12">
    <location>
        <begin position="15"/>
        <end position="327"/>
    </location>
</feature>
<dbReference type="InterPro" id="IPR033900">
    <property type="entry name" value="Gram_neg_porin_domain"/>
</dbReference>
<evidence type="ECO:0000313" key="14">
    <source>
        <dbReference type="Proteomes" id="UP001501627"/>
    </source>
</evidence>
<dbReference type="SUPFAM" id="SSF56935">
    <property type="entry name" value="Porins"/>
    <property type="match status" value="1"/>
</dbReference>
<name>A0ABP7QX06_9BURK</name>
<dbReference type="Pfam" id="PF13609">
    <property type="entry name" value="Porin_4"/>
    <property type="match status" value="1"/>
</dbReference>
<proteinExistence type="predicted"/>
<evidence type="ECO:0000256" key="11">
    <source>
        <dbReference type="SAM" id="SignalP"/>
    </source>
</evidence>
<evidence type="ECO:0000256" key="2">
    <source>
        <dbReference type="ARBA" id="ARBA00011233"/>
    </source>
</evidence>
<feature type="signal peptide" evidence="11">
    <location>
        <begin position="1"/>
        <end position="26"/>
    </location>
</feature>
<keyword evidence="4" id="KW-1134">Transmembrane beta strand</keyword>
<keyword evidence="14" id="KW-1185">Reference proteome</keyword>
<dbReference type="Proteomes" id="UP001501627">
    <property type="component" value="Unassembled WGS sequence"/>
</dbReference>
<evidence type="ECO:0000256" key="9">
    <source>
        <dbReference type="ARBA" id="ARBA00023136"/>
    </source>
</evidence>
<keyword evidence="8" id="KW-0626">Porin</keyword>
<dbReference type="PANTHER" id="PTHR34501:SF9">
    <property type="entry name" value="MAJOR OUTER MEMBRANE PROTEIN P.IA"/>
    <property type="match status" value="1"/>
</dbReference>
<dbReference type="Gene3D" id="2.40.160.10">
    <property type="entry name" value="Porin"/>
    <property type="match status" value="1"/>
</dbReference>
<dbReference type="PRINTS" id="PR00182">
    <property type="entry name" value="ECOLNEIPORIN"/>
</dbReference>
<keyword evidence="7" id="KW-0406">Ion transport</keyword>
<evidence type="ECO:0000256" key="6">
    <source>
        <dbReference type="ARBA" id="ARBA00022729"/>
    </source>
</evidence>
<reference evidence="14" key="1">
    <citation type="journal article" date="2019" name="Int. J. Syst. Evol. Microbiol.">
        <title>The Global Catalogue of Microorganisms (GCM) 10K type strain sequencing project: providing services to taxonomists for standard genome sequencing and annotation.</title>
        <authorList>
            <consortium name="The Broad Institute Genomics Platform"/>
            <consortium name="The Broad Institute Genome Sequencing Center for Infectious Disease"/>
            <person name="Wu L."/>
            <person name="Ma J."/>
        </authorList>
    </citation>
    <scope>NUCLEOTIDE SEQUENCE [LARGE SCALE GENOMIC DNA]</scope>
    <source>
        <strain evidence="14">JCM 17561</strain>
    </source>
</reference>
<feature type="chain" id="PRO_5047083881" evidence="11">
    <location>
        <begin position="27"/>
        <end position="364"/>
    </location>
</feature>
<evidence type="ECO:0000256" key="1">
    <source>
        <dbReference type="ARBA" id="ARBA00004571"/>
    </source>
</evidence>